<dbReference type="AlphaFoldDB" id="A0A3N4YQE7"/>
<organism evidence="2 3">
    <name type="scientific">Myceligenerans xiligouense</name>
    <dbReference type="NCBI Taxonomy" id="253184"/>
    <lineage>
        <taxon>Bacteria</taxon>
        <taxon>Bacillati</taxon>
        <taxon>Actinomycetota</taxon>
        <taxon>Actinomycetes</taxon>
        <taxon>Micrococcales</taxon>
        <taxon>Promicromonosporaceae</taxon>
        <taxon>Myceligenerans</taxon>
    </lineage>
</organism>
<keyword evidence="2" id="KW-0430">Lectin</keyword>
<dbReference type="InterPro" id="IPR013320">
    <property type="entry name" value="ConA-like_dom_sf"/>
</dbReference>
<protein>
    <submittedName>
        <fullName evidence="2">Concanavalin A-like lectin/glucanase superfamily protein</fullName>
    </submittedName>
</protein>
<dbReference type="RefSeq" id="WP_123814728.1">
    <property type="nucleotide sequence ID" value="NZ_RKQZ01000001.1"/>
</dbReference>
<dbReference type="Proteomes" id="UP000280501">
    <property type="component" value="Unassembled WGS sequence"/>
</dbReference>
<dbReference type="Gene3D" id="2.60.120.200">
    <property type="match status" value="1"/>
</dbReference>
<dbReference type="InterPro" id="IPR013783">
    <property type="entry name" value="Ig-like_fold"/>
</dbReference>
<dbReference type="SUPFAM" id="SSF49899">
    <property type="entry name" value="Concanavalin A-like lectins/glucanases"/>
    <property type="match status" value="1"/>
</dbReference>
<feature type="compositionally biased region" description="Polar residues" evidence="1">
    <location>
        <begin position="293"/>
        <end position="303"/>
    </location>
</feature>
<evidence type="ECO:0000256" key="1">
    <source>
        <dbReference type="SAM" id="MobiDB-lite"/>
    </source>
</evidence>
<gene>
    <name evidence="2" type="ORF">EDD34_2351</name>
</gene>
<evidence type="ECO:0000313" key="3">
    <source>
        <dbReference type="Proteomes" id="UP000280501"/>
    </source>
</evidence>
<accession>A0A3N4YQE7</accession>
<dbReference type="Gene3D" id="2.60.40.10">
    <property type="entry name" value="Immunoglobulins"/>
    <property type="match status" value="1"/>
</dbReference>
<dbReference type="EMBL" id="RKQZ01000001">
    <property type="protein sequence ID" value="RPF21716.1"/>
    <property type="molecule type" value="Genomic_DNA"/>
</dbReference>
<dbReference type="GO" id="GO:0005975">
    <property type="term" value="P:carbohydrate metabolic process"/>
    <property type="evidence" value="ECO:0007669"/>
    <property type="project" value="UniProtKB-ARBA"/>
</dbReference>
<dbReference type="GO" id="GO:0030246">
    <property type="term" value="F:carbohydrate binding"/>
    <property type="evidence" value="ECO:0007669"/>
    <property type="project" value="UniProtKB-KW"/>
</dbReference>
<feature type="region of interest" description="Disordered" evidence="1">
    <location>
        <begin position="289"/>
        <end position="316"/>
    </location>
</feature>
<comment type="caution">
    <text evidence="2">The sequence shown here is derived from an EMBL/GenBank/DDBJ whole genome shotgun (WGS) entry which is preliminary data.</text>
</comment>
<dbReference type="OrthoDB" id="176279at2"/>
<reference evidence="2 3" key="1">
    <citation type="submission" date="2018-11" db="EMBL/GenBank/DDBJ databases">
        <title>Sequencing the genomes of 1000 actinobacteria strains.</title>
        <authorList>
            <person name="Klenk H.-P."/>
        </authorList>
    </citation>
    <scope>NUCLEOTIDE SEQUENCE [LARGE SCALE GENOMIC DNA]</scope>
    <source>
        <strain evidence="2 3">DSM 15700</strain>
    </source>
</reference>
<proteinExistence type="predicted"/>
<keyword evidence="3" id="KW-1185">Reference proteome</keyword>
<sequence length="1052" mass="111724">MSSGSLAGGVAVRVRSDWARVSGRLRTRGGAAVAGLLALVLVAGGAAAVEPLTGRSLGQVLAADAGGVAEEPCTTVEPTMAAAFEMAVRCGHEVAAEDSYDAWSAEWAQPDGVAVRWESSSAPVRAKSDGGTWTPVDRTIETVDADGDGRLDVAASVYDVSFAASDDEPLARVESGEHWLEFDVPFALTAPVVDGDQVTYPGILDDDGLDLVVAADAQGTGFDDVIRVADEQAAQNPALAELTFDVQVSAGLTLREAGHGFVAVDENDEEVFTSPVPLMWGEPETDVPATGARTLSSADNANDGSRHESVRGPMVGNGMAELPAVLERRGDSAASVTIVPDAGMLAGEGVDFPLSIDPSVSGVSLNEWAGVKSRWPDSNSGYKFQDREAGDHGVGLCDPTSGYGNDCGLLSNHRVLYEFNVANVGKLKSSDITGAEFSVSGVHAATCTRTATAVYRIGANKVSSSTTWNTMGSWGTRVASQGTIHRDGCTGRKVRIGYEVTSSAKTVASSGWSYLTLGLKADESSMQGWKRYAGSRYGSNYDHGATLSVTYNRPPNTPKYLHTYEGSENKWCASSADAPYLSTVRPKLSAYIKDPDATQVRGRFQVYRVSNGTKVWGKYSSYKTSGSRHTLQLPTGELSSNVKYRWRVAAQDSSGKQGSWSEWCHFIPDIVAPNRPTIEVVAGQPAEYHQDVETGGIGVSGKFKLGRNGSGDVSRFEYSFGTDTMGKKISVGSGGYATISFTPSKPGPTTLYVRSRDKAGNPSDGRRVWHIDVAYPQATGVWQMDEGAGSMAADSAGSLVPAPLDFYGATTWTTGPHELFGSRDGDNALLLDGVNSRAATQGPVVNTDEAFVVSAHVYLDENADLSQPYTALSQDGEHISAFMLGYRPSCATEDPSQGCWAFSMYGPDRDTNVYIRRALSSFPAVPGQWVHLVGEYDGQPGQPGYVRLWACEVGTSEDPKPGEPVTSVSANTRSSWAATGRFLVGRAKWQSTPVYYWPGLVDNVRVFDGQVVAEAKIRRLCQGAEAQAFEAGPDGVDDGDVALDPTIKDPEQ</sequence>
<evidence type="ECO:0000313" key="2">
    <source>
        <dbReference type="EMBL" id="RPF21716.1"/>
    </source>
</evidence>
<name>A0A3N4YQE7_9MICO</name>
<feature type="region of interest" description="Disordered" evidence="1">
    <location>
        <begin position="1031"/>
        <end position="1052"/>
    </location>
</feature>